<evidence type="ECO:0000313" key="1">
    <source>
        <dbReference type="EMBL" id="NYA72703.1"/>
    </source>
</evidence>
<evidence type="ECO:0008006" key="3">
    <source>
        <dbReference type="Google" id="ProtNLM"/>
    </source>
</evidence>
<gene>
    <name evidence="1" type="ORF">HZF10_17380</name>
</gene>
<organism evidence="1 2">
    <name type="scientific">Flavobacterium agri</name>
    <dbReference type="NCBI Taxonomy" id="2743471"/>
    <lineage>
        <taxon>Bacteria</taxon>
        <taxon>Pseudomonadati</taxon>
        <taxon>Bacteroidota</taxon>
        <taxon>Flavobacteriia</taxon>
        <taxon>Flavobacteriales</taxon>
        <taxon>Flavobacteriaceae</taxon>
        <taxon>Flavobacterium</taxon>
    </lineage>
</organism>
<evidence type="ECO:0000313" key="2">
    <source>
        <dbReference type="Proteomes" id="UP000535020"/>
    </source>
</evidence>
<protein>
    <recommendedName>
        <fullName evidence="3">Tetratricopeptide repeat-containing protein</fullName>
    </recommendedName>
</protein>
<dbReference type="AlphaFoldDB" id="A0A7Y8Y6A1"/>
<dbReference type="RefSeq" id="WP_176007514.1">
    <property type="nucleotide sequence ID" value="NZ_JABWMI010000023.1"/>
</dbReference>
<keyword evidence="2" id="KW-1185">Reference proteome</keyword>
<comment type="caution">
    <text evidence="1">The sequence shown here is derived from an EMBL/GenBank/DDBJ whole genome shotgun (WGS) entry which is preliminary data.</text>
</comment>
<dbReference type="EMBL" id="JACBJI010000011">
    <property type="protein sequence ID" value="NYA72703.1"/>
    <property type="molecule type" value="Genomic_DNA"/>
</dbReference>
<sequence length="181" mass="20949">MKTSFIVFLFLLTTLSGHSQNSDKELWDKANLILETNGEIYYDYFNSKEIDKKTLDTLNKKWTLKALIFIDQILKEYPNSELYNNALLIKAENELAINNKAVSKAAFNELLSRSNLKRGMKYNSYIGLAWIAIDEQNFKLANEYLTLAENNPKNYSCGTEYYGDKERLNNMRKICISGGRK</sequence>
<reference evidence="1 2" key="1">
    <citation type="submission" date="2020-07" db="EMBL/GenBank/DDBJ databases">
        <authorList>
            <person name="Sun Q."/>
        </authorList>
    </citation>
    <scope>NUCLEOTIDE SEQUENCE [LARGE SCALE GENOMIC DNA]</scope>
    <source>
        <strain evidence="1 2">MAH-1</strain>
    </source>
</reference>
<proteinExistence type="predicted"/>
<accession>A0A7Y8Y6A1</accession>
<name>A0A7Y8Y6A1_9FLAO</name>
<dbReference type="Proteomes" id="UP000535020">
    <property type="component" value="Unassembled WGS sequence"/>
</dbReference>